<dbReference type="GO" id="GO:0008652">
    <property type="term" value="P:amino acid biosynthetic process"/>
    <property type="evidence" value="ECO:0007669"/>
    <property type="project" value="UniProtKB-KW"/>
</dbReference>
<dbReference type="Gene3D" id="3.40.50.720">
    <property type="entry name" value="NAD(P)-binding Rossmann-like Domain"/>
    <property type="match status" value="1"/>
</dbReference>
<organism evidence="10 11">
    <name type="scientific">Methanococcus maripaludis</name>
    <name type="common">Methanococcus deltae</name>
    <dbReference type="NCBI Taxonomy" id="39152"/>
    <lineage>
        <taxon>Archaea</taxon>
        <taxon>Methanobacteriati</taxon>
        <taxon>Methanobacteriota</taxon>
        <taxon>Methanomada group</taxon>
        <taxon>Methanococci</taxon>
        <taxon>Methanococcales</taxon>
        <taxon>Methanococcaceae</taxon>
        <taxon>Methanococcus</taxon>
    </lineage>
</organism>
<dbReference type="AlphaFoldDB" id="A0A2L1C802"/>
<feature type="binding site" evidence="6">
    <location>
        <position position="109"/>
    </location>
    <ligand>
        <name>shikimate</name>
        <dbReference type="ChEBI" id="CHEBI:36208"/>
    </ligand>
</feature>
<keyword evidence="2 6" id="KW-0028">Amino-acid biosynthesis</keyword>
<dbReference type="PANTHER" id="PTHR21089:SF1">
    <property type="entry name" value="BIFUNCTIONAL 3-DEHYDROQUINATE DEHYDRATASE_SHIKIMATE DEHYDROGENASE, CHLOROPLASTIC"/>
    <property type="match status" value="1"/>
</dbReference>
<comment type="similarity">
    <text evidence="6">Belongs to the shikimate dehydrogenase family.</text>
</comment>
<keyword evidence="3 6" id="KW-0521">NADP</keyword>
<dbReference type="Pfam" id="PF01488">
    <property type="entry name" value="Shikimate_DH"/>
    <property type="match status" value="1"/>
</dbReference>
<comment type="function">
    <text evidence="6">Involved in the biosynthesis of the chorismate, which leads to the biosynthesis of aromatic amino acids. Catalyzes the reversible NADPH linked reduction of 3-dehydroshikimate (DHSA) to yield shikimate (SA).</text>
</comment>
<dbReference type="NCBIfam" id="TIGR00507">
    <property type="entry name" value="aroE"/>
    <property type="match status" value="1"/>
</dbReference>
<dbReference type="InterPro" id="IPR046346">
    <property type="entry name" value="Aminoacid_DH-like_N_sf"/>
</dbReference>
<dbReference type="NCBIfam" id="NF001314">
    <property type="entry name" value="PRK00258.2-2"/>
    <property type="match status" value="1"/>
</dbReference>
<dbReference type="GO" id="GO:0019632">
    <property type="term" value="P:shikimate metabolic process"/>
    <property type="evidence" value="ECO:0007669"/>
    <property type="project" value="InterPro"/>
</dbReference>
<dbReference type="KEGG" id="mmad:MMJJ_00550"/>
<keyword evidence="5 6" id="KW-0057">Aromatic amino acid biosynthesis</keyword>
<dbReference type="HAMAP" id="MF_00222">
    <property type="entry name" value="Shikimate_DH_AroE"/>
    <property type="match status" value="1"/>
</dbReference>
<feature type="binding site" evidence="6">
    <location>
        <begin position="22"/>
        <end position="24"/>
    </location>
    <ligand>
        <name>shikimate</name>
        <dbReference type="ChEBI" id="CHEBI:36208"/>
    </ligand>
</feature>
<protein>
    <recommendedName>
        <fullName evidence="1 6">Shikimate dehydrogenase (NADP(+))</fullName>
        <shortName evidence="6">SDH</shortName>
        <ecNumber evidence="1 6">1.1.1.25</ecNumber>
    </recommendedName>
</protein>
<feature type="domain" description="SDH C-terminal" evidence="9">
    <location>
        <begin position="248"/>
        <end position="276"/>
    </location>
</feature>
<feature type="binding site" evidence="6">
    <location>
        <position position="255"/>
    </location>
    <ligand>
        <name>shikimate</name>
        <dbReference type="ChEBI" id="CHEBI:36208"/>
    </ligand>
</feature>
<dbReference type="UniPathway" id="UPA00053">
    <property type="reaction ID" value="UER00087"/>
</dbReference>
<dbReference type="EC" id="1.1.1.25" evidence="1 6"/>
<dbReference type="GO" id="GO:0009073">
    <property type="term" value="P:aromatic amino acid family biosynthetic process"/>
    <property type="evidence" value="ECO:0007669"/>
    <property type="project" value="UniProtKB-KW"/>
</dbReference>
<sequence>MIILIDSKTKLVGLIGHPIDHSFSPIMHNAAIKDLKINYRYFAFDVSEKNLKDVVTGAKALNFRGFNVTIPHKVNIMKYLDEIDCDAEVIGAVNTVKIENGKAIGYNTDGIGVKKALEEKTGILINKNILIIGSGGASRAVSFELAKDNNLTIVNRNIEKAENLSKEISKKLKKENPLNYGGLDINIENFDIIINTTPVGMYPNTEVDPVIPLHNIKKDAVVMDLIYNPLEPVFLKEAKKYGAKTINGIGMLVYQGAVSFEIWTGIKPDIFVMKKSIISKI</sequence>
<dbReference type="InterPro" id="IPR013708">
    <property type="entry name" value="Shikimate_DH-bd_N"/>
</dbReference>
<dbReference type="Pfam" id="PF08501">
    <property type="entry name" value="Shikimate_dh_N"/>
    <property type="match status" value="1"/>
</dbReference>
<gene>
    <name evidence="6 10" type="primary">aroE</name>
    <name evidence="10" type="ORF">MMJJ_00550</name>
</gene>
<name>A0A2L1C802_METMI</name>
<feature type="binding site" evidence="6">
    <location>
        <begin position="133"/>
        <end position="137"/>
    </location>
    <ligand>
        <name>NADP(+)</name>
        <dbReference type="ChEBI" id="CHEBI:58349"/>
    </ligand>
</feature>
<dbReference type="PANTHER" id="PTHR21089">
    <property type="entry name" value="SHIKIMATE DEHYDROGENASE"/>
    <property type="match status" value="1"/>
</dbReference>
<comment type="pathway">
    <text evidence="6">Metabolic intermediate biosynthesis; chorismate biosynthesis; chorismate from D-erythrose 4-phosphate and phosphoenolpyruvate: step 4/7.</text>
</comment>
<evidence type="ECO:0000256" key="4">
    <source>
        <dbReference type="ARBA" id="ARBA00023002"/>
    </source>
</evidence>
<comment type="catalytic activity">
    <reaction evidence="6">
        <text>shikimate + NADP(+) = 3-dehydroshikimate + NADPH + H(+)</text>
        <dbReference type="Rhea" id="RHEA:17737"/>
        <dbReference type="ChEBI" id="CHEBI:15378"/>
        <dbReference type="ChEBI" id="CHEBI:16630"/>
        <dbReference type="ChEBI" id="CHEBI:36208"/>
        <dbReference type="ChEBI" id="CHEBI:57783"/>
        <dbReference type="ChEBI" id="CHEBI:58349"/>
        <dbReference type="EC" id="1.1.1.25"/>
    </reaction>
</comment>
<evidence type="ECO:0000256" key="3">
    <source>
        <dbReference type="ARBA" id="ARBA00022857"/>
    </source>
</evidence>
<dbReference type="NCBIfam" id="NF001319">
    <property type="entry name" value="PRK00258.3-3"/>
    <property type="match status" value="1"/>
</dbReference>
<dbReference type="SUPFAM" id="SSF53223">
    <property type="entry name" value="Aminoacid dehydrogenase-like, N-terminal domain"/>
    <property type="match status" value="1"/>
</dbReference>
<feature type="domain" description="Quinate/shikimate 5-dehydrogenase/glutamyl-tRNA reductase" evidence="7">
    <location>
        <begin position="119"/>
        <end position="197"/>
    </location>
</feature>
<evidence type="ECO:0000313" key="10">
    <source>
        <dbReference type="EMBL" id="AVB75474.1"/>
    </source>
</evidence>
<dbReference type="InterPro" id="IPR011342">
    <property type="entry name" value="Shikimate_DH"/>
</dbReference>
<feature type="binding site" evidence="6">
    <location>
        <position position="225"/>
    </location>
    <ligand>
        <name>NADP(+)</name>
        <dbReference type="ChEBI" id="CHEBI:58349"/>
    </ligand>
</feature>
<evidence type="ECO:0000313" key="11">
    <source>
        <dbReference type="Proteomes" id="UP000239462"/>
    </source>
</evidence>
<feature type="binding site" evidence="6">
    <location>
        <position position="94"/>
    </location>
    <ligand>
        <name>shikimate</name>
        <dbReference type="ChEBI" id="CHEBI:36208"/>
    </ligand>
</feature>
<dbReference type="CDD" id="cd01065">
    <property type="entry name" value="NAD_bind_Shikimate_DH"/>
    <property type="match status" value="1"/>
</dbReference>
<accession>A0A2L1C802</accession>
<dbReference type="SUPFAM" id="SSF51735">
    <property type="entry name" value="NAD(P)-binding Rossmann-fold domains"/>
    <property type="match status" value="1"/>
</dbReference>
<evidence type="ECO:0000256" key="1">
    <source>
        <dbReference type="ARBA" id="ARBA00012962"/>
    </source>
</evidence>
<proteinExistence type="inferred from homology"/>
<reference evidence="11" key="1">
    <citation type="journal article" date="2018" name="Genome Announc.">
        <title>Complete Genome Sequence of the Methanococcus maripaludis Type Strain JJ (DSM 2067), a Model for Selenoprotein Synthesis in Archaea.</title>
        <authorList>
            <person name="Poehlein A."/>
            <person name="Heym D."/>
            <person name="Quitzke V."/>
            <person name="Fersch J."/>
            <person name="Daniel R."/>
            <person name="Rother M."/>
        </authorList>
    </citation>
    <scope>NUCLEOTIDE SEQUENCE [LARGE SCALE GENOMIC DNA]</scope>
    <source>
        <strain evidence="11">DSM 2067</strain>
    </source>
</reference>
<comment type="subunit">
    <text evidence="6">Homodimer.</text>
</comment>
<dbReference type="InterPro" id="IPR006151">
    <property type="entry name" value="Shikm_DH/Glu-tRNA_Rdtase"/>
</dbReference>
<evidence type="ECO:0000256" key="5">
    <source>
        <dbReference type="ARBA" id="ARBA00023141"/>
    </source>
</evidence>
<feature type="binding site" evidence="6">
    <location>
        <position position="248"/>
    </location>
    <ligand>
        <name>NADP(+)</name>
        <dbReference type="ChEBI" id="CHEBI:58349"/>
    </ligand>
</feature>
<keyword evidence="4 6" id="KW-0560">Oxidoreductase</keyword>
<dbReference type="Gene3D" id="3.40.50.10860">
    <property type="entry name" value="Leucine Dehydrogenase, chain A, domain 1"/>
    <property type="match status" value="1"/>
</dbReference>
<dbReference type="GO" id="GO:0050661">
    <property type="term" value="F:NADP binding"/>
    <property type="evidence" value="ECO:0007669"/>
    <property type="project" value="InterPro"/>
</dbReference>
<dbReference type="Proteomes" id="UP000239462">
    <property type="component" value="Chromosome"/>
</dbReference>
<dbReference type="InterPro" id="IPR041121">
    <property type="entry name" value="SDH_C"/>
</dbReference>
<dbReference type="InterPro" id="IPR022893">
    <property type="entry name" value="Shikimate_DH_fam"/>
</dbReference>
<evidence type="ECO:0000259" key="9">
    <source>
        <dbReference type="Pfam" id="PF18317"/>
    </source>
</evidence>
<feature type="binding site" evidence="6">
    <location>
        <position position="69"/>
    </location>
    <ligand>
        <name>shikimate</name>
        <dbReference type="ChEBI" id="CHEBI:36208"/>
    </ligand>
</feature>
<dbReference type="Pfam" id="PF18317">
    <property type="entry name" value="SDH_C"/>
    <property type="match status" value="1"/>
</dbReference>
<dbReference type="GO" id="GO:0009423">
    <property type="term" value="P:chorismate biosynthetic process"/>
    <property type="evidence" value="ECO:0007669"/>
    <property type="project" value="UniProtKB-UniRule"/>
</dbReference>
<evidence type="ECO:0000259" key="7">
    <source>
        <dbReference type="Pfam" id="PF01488"/>
    </source>
</evidence>
<dbReference type="InterPro" id="IPR036291">
    <property type="entry name" value="NAD(P)-bd_dom_sf"/>
</dbReference>
<evidence type="ECO:0000259" key="8">
    <source>
        <dbReference type="Pfam" id="PF08501"/>
    </source>
</evidence>
<evidence type="ECO:0000256" key="6">
    <source>
        <dbReference type="HAMAP-Rule" id="MF_00222"/>
    </source>
</evidence>
<feature type="domain" description="Shikimate dehydrogenase substrate binding N-terminal" evidence="8">
    <location>
        <begin position="14"/>
        <end position="96"/>
    </location>
</feature>
<dbReference type="GO" id="GO:0004764">
    <property type="term" value="F:shikimate 3-dehydrogenase (NADP+) activity"/>
    <property type="evidence" value="ECO:0007669"/>
    <property type="project" value="UniProtKB-UniRule"/>
</dbReference>
<feature type="active site" description="Proton acceptor" evidence="6">
    <location>
        <position position="73"/>
    </location>
</feature>
<evidence type="ECO:0000256" key="2">
    <source>
        <dbReference type="ARBA" id="ARBA00022605"/>
    </source>
</evidence>
<dbReference type="EMBL" id="CP026606">
    <property type="protein sequence ID" value="AVB75474.1"/>
    <property type="molecule type" value="Genomic_DNA"/>
</dbReference>
<feature type="binding site" evidence="6">
    <location>
        <position position="227"/>
    </location>
    <ligand>
        <name>shikimate</name>
        <dbReference type="ChEBI" id="CHEBI:36208"/>
    </ligand>
</feature>
<comment type="caution">
    <text evidence="6">Lacks conserved residue(s) required for the propagation of feature annotation.</text>
</comment>